<dbReference type="SUPFAM" id="SSF51695">
    <property type="entry name" value="PLC-like phosphodiesterases"/>
    <property type="match status" value="1"/>
</dbReference>
<dbReference type="GO" id="GO:0006629">
    <property type="term" value="P:lipid metabolic process"/>
    <property type="evidence" value="ECO:0007669"/>
    <property type="project" value="InterPro"/>
</dbReference>
<dbReference type="EMBL" id="SEOQ01000031">
    <property type="protein sequence ID" value="TFY71917.1"/>
    <property type="molecule type" value="Genomic_DNA"/>
</dbReference>
<evidence type="ECO:0000313" key="3">
    <source>
        <dbReference type="EMBL" id="TFY71917.1"/>
    </source>
</evidence>
<protein>
    <submittedName>
        <fullName evidence="3">Uncharacterized protein</fullName>
    </submittedName>
</protein>
<accession>A0A4Y9ZD58</accession>
<organism evidence="3 4">
    <name type="scientific">Dentipellis fragilis</name>
    <dbReference type="NCBI Taxonomy" id="205917"/>
    <lineage>
        <taxon>Eukaryota</taxon>
        <taxon>Fungi</taxon>
        <taxon>Dikarya</taxon>
        <taxon>Basidiomycota</taxon>
        <taxon>Agaricomycotina</taxon>
        <taxon>Agaricomycetes</taxon>
        <taxon>Russulales</taxon>
        <taxon>Hericiaceae</taxon>
        <taxon>Dentipellis</taxon>
    </lineage>
</organism>
<dbReference type="PANTHER" id="PTHR31571">
    <property type="entry name" value="ALTERED INHERITANCE OF MITOCHONDRIA PROTEIN 6"/>
    <property type="match status" value="1"/>
</dbReference>
<gene>
    <name evidence="3" type="ORF">EVG20_g1088</name>
</gene>
<evidence type="ECO:0000256" key="2">
    <source>
        <dbReference type="SAM" id="SignalP"/>
    </source>
</evidence>
<evidence type="ECO:0000256" key="1">
    <source>
        <dbReference type="ARBA" id="ARBA00008858"/>
    </source>
</evidence>
<reference evidence="3 4" key="1">
    <citation type="submission" date="2019-02" db="EMBL/GenBank/DDBJ databases">
        <title>Genome sequencing of the rare red list fungi Dentipellis fragilis.</title>
        <authorList>
            <person name="Buettner E."/>
            <person name="Kellner H."/>
        </authorList>
    </citation>
    <scope>NUCLEOTIDE SEQUENCE [LARGE SCALE GENOMIC DNA]</scope>
    <source>
        <strain evidence="3 4">DSM 105465</strain>
    </source>
</reference>
<feature type="signal peptide" evidence="2">
    <location>
        <begin position="1"/>
        <end position="20"/>
    </location>
</feature>
<dbReference type="STRING" id="205917.A0A4Y9ZD58"/>
<proteinExistence type="inferred from homology"/>
<comment type="caution">
    <text evidence="3">The sequence shown here is derived from an EMBL/GenBank/DDBJ whole genome shotgun (WGS) entry which is preliminary data.</text>
</comment>
<sequence length="306" mass="33509">MLWHTFFAAVAVAWIQQAASTPGVDQWITALVSSNSSLLSWPTHFTQDIVPKQIHSHNDYWREVPLLTALSLGVQSVEADVWFINGTLFVGHEEAALTPNRTFESLYLQPIMQILDMMNPRNNFTSNATSANGPFDTASTTPLQLLVDMKTDGNATLPPVLQALQPLRSAGYLTTFMNGTVQSSAVTVIGTGNTPLEGITALQPRDVFFDAPLASLNSSNFDHTISPIASTDWGSVVGWSGIGNPTDAQRNMIQTLINDAHTRGIQARFWDTPGWPVRARENVWTELLNDGADWLNADDLVAASRF</sequence>
<dbReference type="GO" id="GO:0008081">
    <property type="term" value="F:phosphoric diester hydrolase activity"/>
    <property type="evidence" value="ECO:0007669"/>
    <property type="project" value="InterPro"/>
</dbReference>
<dbReference type="InterPro" id="IPR051236">
    <property type="entry name" value="HAT_RTT109-like"/>
</dbReference>
<comment type="similarity">
    <text evidence="1">Belongs to the AIM6 family.</text>
</comment>
<keyword evidence="4" id="KW-1185">Reference proteome</keyword>
<keyword evidence="2" id="KW-0732">Signal</keyword>
<dbReference type="PANTHER" id="PTHR31571:SF5">
    <property type="entry name" value="ALTERED INHERITANCE OF MITOCHONDRIA PROTEIN 6"/>
    <property type="match status" value="1"/>
</dbReference>
<dbReference type="CDD" id="cd08577">
    <property type="entry name" value="PI-PLCc_GDPD_SF_unchar3"/>
    <property type="match status" value="1"/>
</dbReference>
<evidence type="ECO:0000313" key="4">
    <source>
        <dbReference type="Proteomes" id="UP000298327"/>
    </source>
</evidence>
<dbReference type="InterPro" id="IPR017946">
    <property type="entry name" value="PLC-like_Pdiesterase_TIM-brl"/>
</dbReference>
<feature type="chain" id="PRO_5021412750" evidence="2">
    <location>
        <begin position="21"/>
        <end position="306"/>
    </location>
</feature>
<name>A0A4Y9ZD58_9AGAM</name>
<dbReference type="InterPro" id="IPR039559">
    <property type="entry name" value="AIM6_PI-PLC-like_dom"/>
</dbReference>
<dbReference type="AlphaFoldDB" id="A0A4Y9ZD58"/>
<dbReference type="Proteomes" id="UP000298327">
    <property type="component" value="Unassembled WGS sequence"/>
</dbReference>
<dbReference type="OrthoDB" id="4153866at2759"/>